<evidence type="ECO:0008006" key="4">
    <source>
        <dbReference type="Google" id="ProtNLM"/>
    </source>
</evidence>
<organism evidence="2 3">
    <name type="scientific">Billgrantia tianxiuensis</name>
    <dbReference type="NCBI Taxonomy" id="2497861"/>
    <lineage>
        <taxon>Bacteria</taxon>
        <taxon>Pseudomonadati</taxon>
        <taxon>Pseudomonadota</taxon>
        <taxon>Gammaproteobacteria</taxon>
        <taxon>Oceanospirillales</taxon>
        <taxon>Halomonadaceae</taxon>
        <taxon>Billgrantia</taxon>
    </lineage>
</organism>
<dbReference type="InterPro" id="IPR007404">
    <property type="entry name" value="YdjM-like"/>
</dbReference>
<keyword evidence="1" id="KW-1133">Transmembrane helix</keyword>
<feature type="transmembrane region" description="Helical" evidence="1">
    <location>
        <begin position="189"/>
        <end position="205"/>
    </location>
</feature>
<gene>
    <name evidence="2" type="ORF">EKK97_02470</name>
</gene>
<name>A0A6I6SM55_9GAMM</name>
<protein>
    <recommendedName>
        <fullName evidence="4">Metal-dependent hydrolase</fullName>
    </recommendedName>
</protein>
<feature type="transmembrane region" description="Helical" evidence="1">
    <location>
        <begin position="112"/>
        <end position="134"/>
    </location>
</feature>
<feature type="transmembrane region" description="Helical" evidence="1">
    <location>
        <begin position="84"/>
        <end position="100"/>
    </location>
</feature>
<keyword evidence="1" id="KW-0472">Membrane</keyword>
<reference evidence="2 3" key="1">
    <citation type="submission" date="2019-01" db="EMBL/GenBank/DDBJ databases">
        <title>Complete genome of a denitifying bacterium Halomons sp. BC-M4-5.</title>
        <authorList>
            <person name="Wang L."/>
            <person name="Shao Z."/>
        </authorList>
    </citation>
    <scope>NUCLEOTIDE SEQUENCE [LARGE SCALE GENOMIC DNA]</scope>
    <source>
        <strain evidence="2 3">BC-M4-5</strain>
    </source>
</reference>
<dbReference type="RefSeq" id="WP_159548680.1">
    <property type="nucleotide sequence ID" value="NZ_CP035042.1"/>
</dbReference>
<dbReference type="EMBL" id="CP035042">
    <property type="protein sequence ID" value="QHC48697.1"/>
    <property type="molecule type" value="Genomic_DNA"/>
</dbReference>
<dbReference type="KEGG" id="htx:EKK97_02470"/>
<evidence type="ECO:0000313" key="3">
    <source>
        <dbReference type="Proteomes" id="UP000464013"/>
    </source>
</evidence>
<dbReference type="OrthoDB" id="5295350at2"/>
<keyword evidence="3" id="KW-1185">Reference proteome</keyword>
<feature type="transmembrane region" description="Helical" evidence="1">
    <location>
        <begin position="140"/>
        <end position="159"/>
    </location>
</feature>
<evidence type="ECO:0000256" key="1">
    <source>
        <dbReference type="SAM" id="Phobius"/>
    </source>
</evidence>
<proteinExistence type="predicted"/>
<sequence>MADFRTHLSAAVGGGTLLAFVGWQGDLWTPGEALPLAALTAFGGILPDIDADHSHAVRLIFNTMAVLAVVVGVLLLHARLEPGALLMVCGGLYLGVRFVLSPIFKRFSVHRGIWHSLLAAVLCGLATSVAGYQWLGQPAWLAWAQGLALLLGYGIHLLLDELFSVDLTGVRLKRSFGTALKLFDYREPLNSALMLLLVAAMLPWMPPWHALMSLLAQGAIFWR</sequence>
<keyword evidence="1" id="KW-0812">Transmembrane</keyword>
<feature type="transmembrane region" description="Helical" evidence="1">
    <location>
        <begin position="59"/>
        <end position="78"/>
    </location>
</feature>
<dbReference type="Pfam" id="PF04307">
    <property type="entry name" value="YdjM"/>
    <property type="match status" value="1"/>
</dbReference>
<evidence type="ECO:0000313" key="2">
    <source>
        <dbReference type="EMBL" id="QHC48697.1"/>
    </source>
</evidence>
<dbReference type="AlphaFoldDB" id="A0A6I6SM55"/>
<accession>A0A6I6SM55</accession>
<dbReference type="Proteomes" id="UP000464013">
    <property type="component" value="Chromosome"/>
</dbReference>